<dbReference type="NCBIfam" id="NF040713">
    <property type="entry name" value="ZapE"/>
    <property type="match status" value="1"/>
</dbReference>
<keyword evidence="2" id="KW-0067">ATP-binding</keyword>
<gene>
    <name evidence="3" type="primary">zapE</name>
    <name evidence="3" type="ORF">HQ605_11555</name>
</gene>
<accession>A0ABS7NUQ7</accession>
<evidence type="ECO:0000256" key="1">
    <source>
        <dbReference type="ARBA" id="ARBA00022741"/>
    </source>
</evidence>
<keyword evidence="4" id="KW-1185">Reference proteome</keyword>
<reference evidence="3 4" key="1">
    <citation type="submission" date="2020-06" db="EMBL/GenBank/DDBJ databases">
        <title>Taxonomy, biology and ecology of Rhodococcus bacteria occurring in California pistachio and other woody hosts as revealed by genome sequence analyses.</title>
        <authorList>
            <person name="Gai Y."/>
            <person name="Riely B."/>
        </authorList>
    </citation>
    <scope>NUCLEOTIDE SEQUENCE [LARGE SCALE GENOMIC DNA]</scope>
    <source>
        <strain evidence="3 4">BP-284</strain>
    </source>
</reference>
<dbReference type="SUPFAM" id="SSF52540">
    <property type="entry name" value="P-loop containing nucleoside triphosphate hydrolases"/>
    <property type="match status" value="1"/>
</dbReference>
<comment type="caution">
    <text evidence="3">The sequence shown here is derived from an EMBL/GenBank/DDBJ whole genome shotgun (WGS) entry which is preliminary data.</text>
</comment>
<dbReference type="Proteomes" id="UP001520140">
    <property type="component" value="Unassembled WGS sequence"/>
</dbReference>
<evidence type="ECO:0000313" key="3">
    <source>
        <dbReference type="EMBL" id="MBY6321462.1"/>
    </source>
</evidence>
<dbReference type="EMBL" id="JABUKG010000011">
    <property type="protein sequence ID" value="MBY6321462.1"/>
    <property type="molecule type" value="Genomic_DNA"/>
</dbReference>
<sequence>MRWPRRRSQSATDLTVEPAAVRQRAAEAGMPLDASQLTAVDALSSSGSSGVFLYGPVGRGKSWLMDCYFDLLPTEHKTRVHFHTFFAALHALLHRHGHRLDDALDDMLGDVAVVCFDEFQVDDPADGLFVRRLLDALLARSVRLIVTSNQPPSGLMPNPLFHSMFTDAIALIESAMLVVEVDTGVDYRTVESSRDRTGFATGRWIHAASVADAATAGLVWPEPTEAVVLTPNGHPVRALATRPRRGQVWFDFADLCATPTAPTDYAAVADVFTWWVISGVPDPSDMEREPTRRFVHVVDVLYDRSLRTDLVTCSTAEHFLSRAGSFTGPDRTISRLHSLHRSAPPHQP</sequence>
<keyword evidence="3" id="KW-0132">Cell division</keyword>
<organism evidence="3 4">
    <name type="scientific">Rhodococcoides kroppenstedtii</name>
    <dbReference type="NCBI Taxonomy" id="293050"/>
    <lineage>
        <taxon>Bacteria</taxon>
        <taxon>Bacillati</taxon>
        <taxon>Actinomycetota</taxon>
        <taxon>Actinomycetes</taxon>
        <taxon>Mycobacteriales</taxon>
        <taxon>Nocardiaceae</taxon>
        <taxon>Rhodococcoides</taxon>
    </lineage>
</organism>
<evidence type="ECO:0000313" key="4">
    <source>
        <dbReference type="Proteomes" id="UP001520140"/>
    </source>
</evidence>
<dbReference type="RefSeq" id="WP_069972976.1">
    <property type="nucleotide sequence ID" value="NZ_JABUKE010000009.1"/>
</dbReference>
<keyword evidence="3" id="KW-0131">Cell cycle</keyword>
<dbReference type="InterPro" id="IPR005654">
    <property type="entry name" value="ATPase_AFG1-like"/>
</dbReference>
<dbReference type="InterPro" id="IPR027417">
    <property type="entry name" value="P-loop_NTPase"/>
</dbReference>
<proteinExistence type="predicted"/>
<dbReference type="GO" id="GO:0051301">
    <property type="term" value="P:cell division"/>
    <property type="evidence" value="ECO:0007669"/>
    <property type="project" value="UniProtKB-KW"/>
</dbReference>
<dbReference type="Gene3D" id="3.40.50.300">
    <property type="entry name" value="P-loop containing nucleotide triphosphate hydrolases"/>
    <property type="match status" value="1"/>
</dbReference>
<keyword evidence="1" id="KW-0547">Nucleotide-binding</keyword>
<dbReference type="Pfam" id="PF03969">
    <property type="entry name" value="AFG1_ATPase"/>
    <property type="match status" value="1"/>
</dbReference>
<protein>
    <submittedName>
        <fullName evidence="3">Cell division protein ZapE</fullName>
    </submittedName>
</protein>
<name>A0ABS7NUQ7_9NOCA</name>
<dbReference type="PANTHER" id="PTHR12169:SF6">
    <property type="entry name" value="AFG1-LIKE ATPASE"/>
    <property type="match status" value="1"/>
</dbReference>
<evidence type="ECO:0000256" key="2">
    <source>
        <dbReference type="ARBA" id="ARBA00022840"/>
    </source>
</evidence>
<dbReference type="PANTHER" id="PTHR12169">
    <property type="entry name" value="ATPASE N2B"/>
    <property type="match status" value="1"/>
</dbReference>